<dbReference type="Pfam" id="PF21274">
    <property type="entry name" value="Rng_hyd_C"/>
    <property type="match status" value="1"/>
</dbReference>
<keyword evidence="3" id="KW-0274">FAD</keyword>
<dbReference type="InterPro" id="IPR036188">
    <property type="entry name" value="FAD/NAD-bd_sf"/>
</dbReference>
<name>A0A084SFQ9_9BACT</name>
<dbReference type="GO" id="GO:0071949">
    <property type="term" value="F:FAD binding"/>
    <property type="evidence" value="ECO:0007669"/>
    <property type="project" value="InterPro"/>
</dbReference>
<comment type="cofactor">
    <cofactor evidence="1">
        <name>FAD</name>
        <dbReference type="ChEBI" id="CHEBI:57692"/>
    </cofactor>
</comment>
<proteinExistence type="predicted"/>
<dbReference type="Proteomes" id="UP000028547">
    <property type="component" value="Unassembled WGS sequence"/>
</dbReference>
<dbReference type="PRINTS" id="PR00420">
    <property type="entry name" value="RNGMNOXGNASE"/>
</dbReference>
<comment type="caution">
    <text evidence="6">The sequence shown here is derived from an EMBL/GenBank/DDBJ whole genome shotgun (WGS) entry which is preliminary data.</text>
</comment>
<dbReference type="AlphaFoldDB" id="A0A084SFQ9"/>
<evidence type="ECO:0000313" key="6">
    <source>
        <dbReference type="EMBL" id="KFA87294.1"/>
    </source>
</evidence>
<evidence type="ECO:0000256" key="2">
    <source>
        <dbReference type="ARBA" id="ARBA00022630"/>
    </source>
</evidence>
<dbReference type="EMBL" id="JPMI01000389">
    <property type="protein sequence ID" value="KFA87294.1"/>
    <property type="molecule type" value="Genomic_DNA"/>
</dbReference>
<dbReference type="PANTHER" id="PTHR43004:SF19">
    <property type="entry name" value="BINDING MONOOXYGENASE, PUTATIVE (JCVI)-RELATED"/>
    <property type="match status" value="1"/>
</dbReference>
<organism evidence="6 7">
    <name type="scientific">Archangium violaceum Cb vi76</name>
    <dbReference type="NCBI Taxonomy" id="1406225"/>
    <lineage>
        <taxon>Bacteria</taxon>
        <taxon>Pseudomonadati</taxon>
        <taxon>Myxococcota</taxon>
        <taxon>Myxococcia</taxon>
        <taxon>Myxococcales</taxon>
        <taxon>Cystobacterineae</taxon>
        <taxon>Archangiaceae</taxon>
        <taxon>Archangium</taxon>
    </lineage>
</organism>
<dbReference type="InterPro" id="IPR002938">
    <property type="entry name" value="FAD-bd"/>
</dbReference>
<dbReference type="Pfam" id="PF01494">
    <property type="entry name" value="FAD_binding_3"/>
    <property type="match status" value="1"/>
</dbReference>
<protein>
    <recommendedName>
        <fullName evidence="5">FAD-binding domain-containing protein</fullName>
    </recommendedName>
</protein>
<evidence type="ECO:0000256" key="1">
    <source>
        <dbReference type="ARBA" id="ARBA00001974"/>
    </source>
</evidence>
<reference evidence="6 7" key="1">
    <citation type="submission" date="2014-07" db="EMBL/GenBank/DDBJ databases">
        <title>Draft Genome Sequence of Gephyronic Acid Producer, Cystobacter violaceus Strain Cb vi76.</title>
        <authorList>
            <person name="Stevens D.C."/>
            <person name="Young J."/>
            <person name="Carmichael R."/>
            <person name="Tan J."/>
            <person name="Taylor R.E."/>
        </authorList>
    </citation>
    <scope>NUCLEOTIDE SEQUENCE [LARGE SCALE GENOMIC DNA]</scope>
    <source>
        <strain evidence="6 7">Cb vi76</strain>
    </source>
</reference>
<sequence length="559" mass="61567">MLDALVVGAGPTGLTMASELVRHGLRCRVVEQLEAPSVLSRALAVQARTLEVFDDFGIAEQALARGRKTEAFNVVGAGGVHTRVPMQAFSWLETRFPFIFMLPQDATEALLAEHLDTLGVKVERGLALEDFRQDADGVEATLKRAGGGVERVKARWLLGCDGARSRVRKGAGIPFEGETYDDACVLADVRVEWPLGQGELVLMPSMHGVVGAFPMPGEYRYRLFCVMPRDMLPEGDETTPLTLEEMQRILERMSNVPVRVSEPRWMTRYRLHRRGAPRYRQGRVFLAGDAAHIHSPAGGQGMNTGIQDAYNLAWKLALVNKGRAPESLLDTYELERHPVGQMLLRGTDRLFGLMAQGGTPSRLLRTYVVPRVAKRLLGGSYTQRLMARFVSQLAIHYRRSPLSTERIWGEEVGGVRLEEGPAPGERVPELPVKGEGVERLHEVLRGPQHTLLLFTGLKPEAKARSGLVALARRLEEAYGPLLRARVVVAGEGEPGPFVLADGEGALHRRFGAGAECFYLVRPDGYVGHRERPIEPKRLEAELARRMGPPGAGGEKRVAS</sequence>
<dbReference type="Gene3D" id="3.40.30.120">
    <property type="match status" value="1"/>
</dbReference>
<dbReference type="SUPFAM" id="SSF51905">
    <property type="entry name" value="FAD/NAD(P)-binding domain"/>
    <property type="match status" value="1"/>
</dbReference>
<keyword evidence="2" id="KW-0285">Flavoprotein</keyword>
<evidence type="ECO:0000313" key="7">
    <source>
        <dbReference type="Proteomes" id="UP000028547"/>
    </source>
</evidence>
<feature type="domain" description="FAD-binding" evidence="5">
    <location>
        <begin position="2"/>
        <end position="345"/>
    </location>
</feature>
<dbReference type="InterPro" id="IPR050641">
    <property type="entry name" value="RIFMO-like"/>
</dbReference>
<gene>
    <name evidence="6" type="ORF">Q664_48990</name>
</gene>
<evidence type="ECO:0000256" key="3">
    <source>
        <dbReference type="ARBA" id="ARBA00022827"/>
    </source>
</evidence>
<accession>A0A084SFQ9</accession>
<dbReference type="RefSeq" id="WP_043412933.1">
    <property type="nucleotide sequence ID" value="NZ_JPMI01000389.1"/>
</dbReference>
<dbReference type="Gene3D" id="3.30.70.2450">
    <property type="match status" value="1"/>
</dbReference>
<dbReference type="GO" id="GO:0016709">
    <property type="term" value="F:oxidoreductase activity, acting on paired donors, with incorporation or reduction of molecular oxygen, NAD(P)H as one donor, and incorporation of one atom of oxygen"/>
    <property type="evidence" value="ECO:0007669"/>
    <property type="project" value="UniProtKB-ARBA"/>
</dbReference>
<dbReference type="Gene3D" id="3.50.50.60">
    <property type="entry name" value="FAD/NAD(P)-binding domain"/>
    <property type="match status" value="1"/>
</dbReference>
<evidence type="ECO:0000256" key="4">
    <source>
        <dbReference type="SAM" id="MobiDB-lite"/>
    </source>
</evidence>
<feature type="region of interest" description="Disordered" evidence="4">
    <location>
        <begin position="540"/>
        <end position="559"/>
    </location>
</feature>
<dbReference type="PANTHER" id="PTHR43004">
    <property type="entry name" value="TRK SYSTEM POTASSIUM UPTAKE PROTEIN"/>
    <property type="match status" value="1"/>
</dbReference>
<evidence type="ECO:0000259" key="5">
    <source>
        <dbReference type="Pfam" id="PF01494"/>
    </source>
</evidence>